<feature type="chain" id="PRO_5044850659" description="Ig-like domain-containing protein" evidence="1">
    <location>
        <begin position="24"/>
        <end position="146"/>
    </location>
</feature>
<dbReference type="SMART" id="SM00406">
    <property type="entry name" value="IGv"/>
    <property type="match status" value="1"/>
</dbReference>
<name>A0ABD1JNA3_9TELE</name>
<dbReference type="Proteomes" id="UP001591681">
    <property type="component" value="Unassembled WGS sequence"/>
</dbReference>
<protein>
    <recommendedName>
        <fullName evidence="2">Ig-like domain-containing protein</fullName>
    </recommendedName>
</protein>
<accession>A0ABD1JNA3</accession>
<dbReference type="FunFam" id="2.60.40.10:FF:001230">
    <property type="entry name" value="Immunoglobulin kappa variable 8-16"/>
    <property type="match status" value="1"/>
</dbReference>
<feature type="signal peptide" evidence="1">
    <location>
        <begin position="1"/>
        <end position="23"/>
    </location>
</feature>
<dbReference type="PROSITE" id="PS50835">
    <property type="entry name" value="IG_LIKE"/>
    <property type="match status" value="1"/>
</dbReference>
<dbReference type="PANTHER" id="PTHR23267">
    <property type="entry name" value="IMMUNOGLOBULIN LIGHT CHAIN"/>
    <property type="match status" value="1"/>
</dbReference>
<keyword evidence="1" id="KW-0732">Signal</keyword>
<evidence type="ECO:0000259" key="2">
    <source>
        <dbReference type="PROSITE" id="PS50835"/>
    </source>
</evidence>
<dbReference type="InterPro" id="IPR013783">
    <property type="entry name" value="Ig-like_fold"/>
</dbReference>
<evidence type="ECO:0000313" key="3">
    <source>
        <dbReference type="EMBL" id="KAL2087795.1"/>
    </source>
</evidence>
<dbReference type="Gene3D" id="2.60.40.10">
    <property type="entry name" value="Immunoglobulins"/>
    <property type="match status" value="1"/>
</dbReference>
<dbReference type="InterPro" id="IPR050150">
    <property type="entry name" value="IgV_Light_Chain"/>
</dbReference>
<dbReference type="InterPro" id="IPR007110">
    <property type="entry name" value="Ig-like_dom"/>
</dbReference>
<dbReference type="Pfam" id="PF07686">
    <property type="entry name" value="V-set"/>
    <property type="match status" value="1"/>
</dbReference>
<organism evidence="3 4">
    <name type="scientific">Coilia grayii</name>
    <name type="common">Gray's grenadier anchovy</name>
    <dbReference type="NCBI Taxonomy" id="363190"/>
    <lineage>
        <taxon>Eukaryota</taxon>
        <taxon>Metazoa</taxon>
        <taxon>Chordata</taxon>
        <taxon>Craniata</taxon>
        <taxon>Vertebrata</taxon>
        <taxon>Euteleostomi</taxon>
        <taxon>Actinopterygii</taxon>
        <taxon>Neopterygii</taxon>
        <taxon>Teleostei</taxon>
        <taxon>Clupei</taxon>
        <taxon>Clupeiformes</taxon>
        <taxon>Clupeoidei</taxon>
        <taxon>Engraulidae</taxon>
        <taxon>Coilinae</taxon>
        <taxon>Coilia</taxon>
    </lineage>
</organism>
<dbReference type="SUPFAM" id="SSF48726">
    <property type="entry name" value="Immunoglobulin"/>
    <property type="match status" value="1"/>
</dbReference>
<sequence>MAFISLCIFPFLMVFLCIQGSLGQVTVTQPSALAVSPGHSVTITCKRSGSMHRDCIPTPCISWYQQKPGEKPKPLIYTVSSLQSGIPARFSGSGSGNDYSLTISGVLSEDAGDYYCMSAHMVDSSRWEFTQSYRAVQKPQTPSVRM</sequence>
<evidence type="ECO:0000313" key="4">
    <source>
        <dbReference type="Proteomes" id="UP001591681"/>
    </source>
</evidence>
<dbReference type="InterPro" id="IPR003599">
    <property type="entry name" value="Ig_sub"/>
</dbReference>
<reference evidence="3 4" key="1">
    <citation type="submission" date="2024-09" db="EMBL/GenBank/DDBJ databases">
        <title>A chromosome-level genome assembly of Gray's grenadier anchovy, Coilia grayii.</title>
        <authorList>
            <person name="Fu Z."/>
        </authorList>
    </citation>
    <scope>NUCLEOTIDE SEQUENCE [LARGE SCALE GENOMIC DNA]</scope>
    <source>
        <strain evidence="3">G4</strain>
        <tissue evidence="3">Muscle</tissue>
    </source>
</reference>
<dbReference type="EMBL" id="JBHFQA010000014">
    <property type="protein sequence ID" value="KAL2087795.1"/>
    <property type="molecule type" value="Genomic_DNA"/>
</dbReference>
<gene>
    <name evidence="3" type="ORF">ACEWY4_016623</name>
</gene>
<dbReference type="InterPro" id="IPR036179">
    <property type="entry name" value="Ig-like_dom_sf"/>
</dbReference>
<dbReference type="SMART" id="SM00409">
    <property type="entry name" value="IG"/>
    <property type="match status" value="1"/>
</dbReference>
<proteinExistence type="predicted"/>
<feature type="domain" description="Ig-like" evidence="2">
    <location>
        <begin position="10"/>
        <end position="130"/>
    </location>
</feature>
<dbReference type="AlphaFoldDB" id="A0ABD1JNA3"/>
<keyword evidence="4" id="KW-1185">Reference proteome</keyword>
<evidence type="ECO:0000256" key="1">
    <source>
        <dbReference type="SAM" id="SignalP"/>
    </source>
</evidence>
<comment type="caution">
    <text evidence="3">The sequence shown here is derived from an EMBL/GenBank/DDBJ whole genome shotgun (WGS) entry which is preliminary data.</text>
</comment>
<dbReference type="InterPro" id="IPR013106">
    <property type="entry name" value="Ig_V-set"/>
</dbReference>